<comment type="caution">
    <text evidence="8">The sequence shown here is derived from an EMBL/GenBank/DDBJ whole genome shotgun (WGS) entry which is preliminary data.</text>
</comment>
<dbReference type="Pfam" id="PF08281">
    <property type="entry name" value="Sigma70_r4_2"/>
    <property type="match status" value="1"/>
</dbReference>
<dbReference type="Gene3D" id="1.10.1740.10">
    <property type="match status" value="1"/>
</dbReference>
<evidence type="ECO:0000256" key="3">
    <source>
        <dbReference type="ARBA" id="ARBA00023082"/>
    </source>
</evidence>
<evidence type="ECO:0000256" key="1">
    <source>
        <dbReference type="ARBA" id="ARBA00010641"/>
    </source>
</evidence>
<dbReference type="Gene3D" id="1.10.10.10">
    <property type="entry name" value="Winged helix-like DNA-binding domain superfamily/Winged helix DNA-binding domain"/>
    <property type="match status" value="1"/>
</dbReference>
<evidence type="ECO:0000313" key="9">
    <source>
        <dbReference type="Proteomes" id="UP000228503"/>
    </source>
</evidence>
<name>A0A2M7TY72_9BACT</name>
<gene>
    <name evidence="8" type="ORF">COY16_03570</name>
</gene>
<dbReference type="InterPro" id="IPR036388">
    <property type="entry name" value="WH-like_DNA-bd_sf"/>
</dbReference>
<sequence length="187" mass="22569">MTKIITSDHDQEMVKRIINRDERALHILYKQYHPQIFGFVYKRIPHKPIAEEITQDIFIQFLEGLRDFRFQCSIKTFLFAIARNKAIDYMRKKKMKQVLFSHLPSFVVEGLSHIVMDDELERHDLQHKFEVTMHELPHDYRLILRLKYIEEHSVQEISKQLAKTFKSTESLLYRARKAFIECYNTKP</sequence>
<evidence type="ECO:0008006" key="10">
    <source>
        <dbReference type="Google" id="ProtNLM"/>
    </source>
</evidence>
<evidence type="ECO:0000256" key="4">
    <source>
        <dbReference type="ARBA" id="ARBA00023125"/>
    </source>
</evidence>
<dbReference type="InterPro" id="IPR013325">
    <property type="entry name" value="RNA_pol_sigma_r2"/>
</dbReference>
<evidence type="ECO:0000313" key="8">
    <source>
        <dbReference type="EMBL" id="PIZ62769.1"/>
    </source>
</evidence>
<dbReference type="NCBIfam" id="TIGR02937">
    <property type="entry name" value="sigma70-ECF"/>
    <property type="match status" value="1"/>
</dbReference>
<dbReference type="InterPro" id="IPR013249">
    <property type="entry name" value="RNA_pol_sigma70_r4_t2"/>
</dbReference>
<dbReference type="InterPro" id="IPR039425">
    <property type="entry name" value="RNA_pol_sigma-70-like"/>
</dbReference>
<organism evidence="8 9">
    <name type="scientific">Candidatus Roizmanbacteria bacterium CG_4_10_14_0_2_um_filter_39_13</name>
    <dbReference type="NCBI Taxonomy" id="1974825"/>
    <lineage>
        <taxon>Bacteria</taxon>
        <taxon>Candidatus Roizmaniibacteriota</taxon>
    </lineage>
</organism>
<evidence type="ECO:0000259" key="6">
    <source>
        <dbReference type="Pfam" id="PF04542"/>
    </source>
</evidence>
<dbReference type="InterPro" id="IPR014284">
    <property type="entry name" value="RNA_pol_sigma-70_dom"/>
</dbReference>
<protein>
    <recommendedName>
        <fullName evidence="10">RNA polymerase sigma-70 region 2 domain-containing protein</fullName>
    </recommendedName>
</protein>
<feature type="domain" description="RNA polymerase sigma-70 region 2" evidence="6">
    <location>
        <begin position="28"/>
        <end position="94"/>
    </location>
</feature>
<dbReference type="Proteomes" id="UP000228503">
    <property type="component" value="Unassembled WGS sequence"/>
</dbReference>
<dbReference type="PANTHER" id="PTHR43133">
    <property type="entry name" value="RNA POLYMERASE ECF-TYPE SIGMA FACTO"/>
    <property type="match status" value="1"/>
</dbReference>
<keyword evidence="5" id="KW-0804">Transcription</keyword>
<dbReference type="EMBL" id="PFOB01000045">
    <property type="protein sequence ID" value="PIZ62769.1"/>
    <property type="molecule type" value="Genomic_DNA"/>
</dbReference>
<keyword evidence="2" id="KW-0805">Transcription regulation</keyword>
<dbReference type="InterPro" id="IPR013324">
    <property type="entry name" value="RNA_pol_sigma_r3/r4-like"/>
</dbReference>
<dbReference type="GO" id="GO:0006352">
    <property type="term" value="P:DNA-templated transcription initiation"/>
    <property type="evidence" value="ECO:0007669"/>
    <property type="project" value="InterPro"/>
</dbReference>
<dbReference type="SUPFAM" id="SSF88659">
    <property type="entry name" value="Sigma3 and sigma4 domains of RNA polymerase sigma factors"/>
    <property type="match status" value="1"/>
</dbReference>
<dbReference type="SUPFAM" id="SSF88946">
    <property type="entry name" value="Sigma2 domain of RNA polymerase sigma factors"/>
    <property type="match status" value="1"/>
</dbReference>
<proteinExistence type="inferred from homology"/>
<accession>A0A2M7TY72</accession>
<feature type="domain" description="RNA polymerase sigma factor 70 region 4 type 2" evidence="7">
    <location>
        <begin position="130"/>
        <end position="178"/>
    </location>
</feature>
<comment type="similarity">
    <text evidence="1">Belongs to the sigma-70 factor family. ECF subfamily.</text>
</comment>
<evidence type="ECO:0000259" key="7">
    <source>
        <dbReference type="Pfam" id="PF08281"/>
    </source>
</evidence>
<keyword evidence="3" id="KW-0731">Sigma factor</keyword>
<dbReference type="InterPro" id="IPR007627">
    <property type="entry name" value="RNA_pol_sigma70_r2"/>
</dbReference>
<dbReference type="AlphaFoldDB" id="A0A2M7TY72"/>
<reference evidence="9" key="1">
    <citation type="submission" date="2017-09" db="EMBL/GenBank/DDBJ databases">
        <title>Depth-based differentiation of microbial function through sediment-hosted aquifers and enrichment of novel symbionts in the deep terrestrial subsurface.</title>
        <authorList>
            <person name="Probst A.J."/>
            <person name="Ladd B."/>
            <person name="Jarett J.K."/>
            <person name="Geller-Mcgrath D.E."/>
            <person name="Sieber C.M.K."/>
            <person name="Emerson J.B."/>
            <person name="Anantharaman K."/>
            <person name="Thomas B.C."/>
            <person name="Malmstrom R."/>
            <person name="Stieglmeier M."/>
            <person name="Klingl A."/>
            <person name="Woyke T."/>
            <person name="Ryan C.M."/>
            <person name="Banfield J.F."/>
        </authorList>
    </citation>
    <scope>NUCLEOTIDE SEQUENCE [LARGE SCALE GENOMIC DNA]</scope>
</reference>
<dbReference type="PANTHER" id="PTHR43133:SF8">
    <property type="entry name" value="RNA POLYMERASE SIGMA FACTOR HI_1459-RELATED"/>
    <property type="match status" value="1"/>
</dbReference>
<evidence type="ECO:0000256" key="2">
    <source>
        <dbReference type="ARBA" id="ARBA00023015"/>
    </source>
</evidence>
<dbReference type="Pfam" id="PF04542">
    <property type="entry name" value="Sigma70_r2"/>
    <property type="match status" value="1"/>
</dbReference>
<keyword evidence="4" id="KW-0238">DNA-binding</keyword>
<evidence type="ECO:0000256" key="5">
    <source>
        <dbReference type="ARBA" id="ARBA00023163"/>
    </source>
</evidence>
<dbReference type="GO" id="GO:0016987">
    <property type="term" value="F:sigma factor activity"/>
    <property type="evidence" value="ECO:0007669"/>
    <property type="project" value="UniProtKB-KW"/>
</dbReference>
<dbReference type="GO" id="GO:0003677">
    <property type="term" value="F:DNA binding"/>
    <property type="evidence" value="ECO:0007669"/>
    <property type="project" value="UniProtKB-KW"/>
</dbReference>